<dbReference type="GO" id="GO:0016020">
    <property type="term" value="C:membrane"/>
    <property type="evidence" value="ECO:0007669"/>
    <property type="project" value="UniProtKB-SubCell"/>
</dbReference>
<keyword evidence="11" id="KW-1185">Reference proteome</keyword>
<feature type="domain" description="CusB-like beta-barrel" evidence="9">
    <location>
        <begin position="299"/>
        <end position="337"/>
    </location>
</feature>
<dbReference type="InterPro" id="IPR058792">
    <property type="entry name" value="Beta-barrel_RND_2"/>
</dbReference>
<dbReference type="Pfam" id="PF25917">
    <property type="entry name" value="BSH_RND"/>
    <property type="match status" value="1"/>
</dbReference>
<dbReference type="PANTHER" id="PTHR30386:SF26">
    <property type="entry name" value="TRANSPORT PROTEIN COMB"/>
    <property type="match status" value="1"/>
</dbReference>
<dbReference type="Pfam" id="PF25954">
    <property type="entry name" value="Beta-barrel_RND_2"/>
    <property type="match status" value="1"/>
</dbReference>
<organism evidence="10 11">
    <name type="scientific">Methylobacter tundripaludum (strain ATCC BAA-1195 / DSM 17260 / SV96)</name>
    <dbReference type="NCBI Taxonomy" id="697282"/>
    <lineage>
        <taxon>Bacteria</taxon>
        <taxon>Pseudomonadati</taxon>
        <taxon>Pseudomonadota</taxon>
        <taxon>Gammaproteobacteria</taxon>
        <taxon>Methylococcales</taxon>
        <taxon>Methylococcaceae</taxon>
        <taxon>Methylobacter</taxon>
    </lineage>
</organism>
<keyword evidence="5 7" id="KW-0472">Membrane</keyword>
<comment type="subcellular location">
    <subcellularLocation>
        <location evidence="1">Membrane</location>
        <topology evidence="1">Single-pass membrane protein</topology>
    </subcellularLocation>
</comment>
<dbReference type="Gene3D" id="1.10.287.470">
    <property type="entry name" value="Helix hairpin bin"/>
    <property type="match status" value="1"/>
</dbReference>
<sequence length="391" mass="42975">MINKLKTDYRIWAGSIVIIFCSLLAGWQSINFDKESTDNAIVRCDVVDVTSQVSGIIQSVHFHDDQLVNVDDDLINIDPDLYRARLDRAEARLNIAELSYSAALKDELLSEINAKSDFERSKDSLDAALANLEVIKSQMDEAKASSRSAKVDLKLAEANYQRVLSIFQKGMTSKASFDNAESNMDSKKALLAASQANVEAQENQFGAEKARVAEIRKRSNVYGQSEGSLISKAQANTEISSGNVKVARAERDLAALDYSRTKIKAFRSGIITNRKVALGHFVEANQPIGSIVTCTEKAWIEANYKETQVGRMKPGQPVKFTVDAYPDVEFLGEVESISGGSGAIFSLLPPENATGNFTKVVQRIPVRIKINQEQNVKMRVGMSVVATVITE</sequence>
<dbReference type="EMBL" id="JH109152">
    <property type="protein sequence ID" value="EGW22642.1"/>
    <property type="molecule type" value="Genomic_DNA"/>
</dbReference>
<dbReference type="STRING" id="697282.Mettu_1458"/>
<evidence type="ECO:0000256" key="5">
    <source>
        <dbReference type="ARBA" id="ARBA00023136"/>
    </source>
</evidence>
<evidence type="ECO:0000256" key="7">
    <source>
        <dbReference type="SAM" id="Phobius"/>
    </source>
</evidence>
<dbReference type="PANTHER" id="PTHR30386">
    <property type="entry name" value="MEMBRANE FUSION SUBUNIT OF EMRAB-TOLC MULTIDRUG EFFLUX PUMP"/>
    <property type="match status" value="1"/>
</dbReference>
<dbReference type="Proteomes" id="UP000004664">
    <property type="component" value="Unassembled WGS sequence"/>
</dbReference>
<evidence type="ECO:0000256" key="3">
    <source>
        <dbReference type="ARBA" id="ARBA00022692"/>
    </source>
</evidence>
<dbReference type="Gene3D" id="2.40.30.170">
    <property type="match status" value="1"/>
</dbReference>
<evidence type="ECO:0000259" key="9">
    <source>
        <dbReference type="Pfam" id="PF25954"/>
    </source>
</evidence>
<evidence type="ECO:0000259" key="8">
    <source>
        <dbReference type="Pfam" id="PF25917"/>
    </source>
</evidence>
<evidence type="ECO:0000256" key="4">
    <source>
        <dbReference type="ARBA" id="ARBA00022989"/>
    </source>
</evidence>
<evidence type="ECO:0000256" key="6">
    <source>
        <dbReference type="SAM" id="Coils"/>
    </source>
</evidence>
<name>G3IU44_METTV</name>
<evidence type="ECO:0000256" key="1">
    <source>
        <dbReference type="ARBA" id="ARBA00004167"/>
    </source>
</evidence>
<dbReference type="GO" id="GO:0055085">
    <property type="term" value="P:transmembrane transport"/>
    <property type="evidence" value="ECO:0007669"/>
    <property type="project" value="InterPro"/>
</dbReference>
<dbReference type="RefSeq" id="WP_006890611.1">
    <property type="nucleotide sequence ID" value="NZ_JH109152.1"/>
</dbReference>
<dbReference type="InterPro" id="IPR050739">
    <property type="entry name" value="MFP"/>
</dbReference>
<feature type="transmembrane region" description="Helical" evidence="7">
    <location>
        <begin position="12"/>
        <end position="30"/>
    </location>
</feature>
<keyword evidence="3 7" id="KW-0812">Transmembrane</keyword>
<accession>G3IU44</accession>
<evidence type="ECO:0000256" key="2">
    <source>
        <dbReference type="ARBA" id="ARBA00009477"/>
    </source>
</evidence>
<keyword evidence="6" id="KW-0175">Coiled coil</keyword>
<gene>
    <name evidence="10" type="ORF">Mettu_1458</name>
</gene>
<dbReference type="InterPro" id="IPR058625">
    <property type="entry name" value="MdtA-like_BSH"/>
</dbReference>
<proteinExistence type="inferred from homology"/>
<comment type="similarity">
    <text evidence="2">Belongs to the membrane fusion protein (MFP) (TC 8.A.1) family.</text>
</comment>
<evidence type="ECO:0000313" key="11">
    <source>
        <dbReference type="Proteomes" id="UP000004664"/>
    </source>
</evidence>
<protein>
    <submittedName>
        <fullName evidence="10">Secretion protein HlyD family protein</fullName>
    </submittedName>
</protein>
<dbReference type="AlphaFoldDB" id="G3IU44"/>
<dbReference type="OrthoDB" id="9811754at2"/>
<evidence type="ECO:0000313" key="10">
    <source>
        <dbReference type="EMBL" id="EGW22642.1"/>
    </source>
</evidence>
<dbReference type="SUPFAM" id="SSF111369">
    <property type="entry name" value="HlyD-like secretion proteins"/>
    <property type="match status" value="3"/>
</dbReference>
<reference evidence="10 11" key="1">
    <citation type="submission" date="2011-06" db="EMBL/GenBank/DDBJ databases">
        <title>Genomic sequence of Methylobacter tundripaludum SV96.</title>
        <authorList>
            <consortium name="US DOE Joint Genome Institute"/>
            <person name="Lucas S."/>
            <person name="Han J."/>
            <person name="Lapidus A."/>
            <person name="Cheng J.-F."/>
            <person name="Goodwin L."/>
            <person name="Pitluck S."/>
            <person name="Held B."/>
            <person name="Detter J.C."/>
            <person name="Han C."/>
            <person name="Tapia R."/>
            <person name="Land M."/>
            <person name="Hauser L."/>
            <person name="Kyrpides N."/>
            <person name="Ivanova N."/>
            <person name="Ovchinnikova G."/>
            <person name="Pagani I."/>
            <person name="Klotz M.G."/>
            <person name="Dispirito A.A."/>
            <person name="Murrell J.C."/>
            <person name="Dunfield P."/>
            <person name="Kalyuzhnaya M.G."/>
            <person name="Svenning M."/>
            <person name="Trotsenko Y.A."/>
            <person name="Stein L.Y."/>
            <person name="Woyke T."/>
        </authorList>
    </citation>
    <scope>NUCLEOTIDE SEQUENCE [LARGE SCALE GENOMIC DNA]</scope>
    <source>
        <strain evidence="11">ATCC BAA-1195 / DSM 17260 / SV96</strain>
    </source>
</reference>
<dbReference type="Gene3D" id="2.40.50.100">
    <property type="match status" value="1"/>
</dbReference>
<feature type="coiled-coil region" evidence="6">
    <location>
        <begin position="86"/>
        <end position="159"/>
    </location>
</feature>
<dbReference type="eggNOG" id="COG1566">
    <property type="taxonomic scope" value="Bacteria"/>
</dbReference>
<dbReference type="HOGENOM" id="CLU_018816_15_1_6"/>
<keyword evidence="4 7" id="KW-1133">Transmembrane helix</keyword>
<feature type="domain" description="Multidrug resistance protein MdtA-like barrel-sandwich hybrid" evidence="8">
    <location>
        <begin position="46"/>
        <end position="293"/>
    </location>
</feature>